<dbReference type="GO" id="GO:0022857">
    <property type="term" value="F:transmembrane transporter activity"/>
    <property type="evidence" value="ECO:0007669"/>
    <property type="project" value="InterPro"/>
</dbReference>
<dbReference type="InterPro" id="IPR020846">
    <property type="entry name" value="MFS_dom"/>
</dbReference>
<evidence type="ECO:0000313" key="11">
    <source>
        <dbReference type="Proteomes" id="UP000014038"/>
    </source>
</evidence>
<dbReference type="PANTHER" id="PTHR23504">
    <property type="entry name" value="MAJOR FACILITATOR SUPERFAMILY DOMAIN-CONTAINING PROTEIN 10"/>
    <property type="match status" value="1"/>
</dbReference>
<dbReference type="PROSITE" id="PS00216">
    <property type="entry name" value="SUGAR_TRANSPORT_1"/>
    <property type="match status" value="1"/>
</dbReference>
<dbReference type="Gene3D" id="1.20.1250.20">
    <property type="entry name" value="MFS general substrate transporter like domains"/>
    <property type="match status" value="1"/>
</dbReference>
<evidence type="ECO:0000256" key="6">
    <source>
        <dbReference type="ARBA" id="ARBA00022989"/>
    </source>
</evidence>
<comment type="similarity">
    <text evidence="3">Belongs to the major facilitator superfamily. TCR/Tet family.</text>
</comment>
<dbReference type="GO" id="GO:0016020">
    <property type="term" value="C:membrane"/>
    <property type="evidence" value="ECO:0007669"/>
    <property type="project" value="UniProtKB-SubCell"/>
</dbReference>
<evidence type="ECO:0000256" key="1">
    <source>
        <dbReference type="ARBA" id="ARBA00003279"/>
    </source>
</evidence>
<feature type="transmembrane region" description="Helical" evidence="8">
    <location>
        <begin position="262"/>
        <end position="284"/>
    </location>
</feature>
<evidence type="ECO:0000259" key="9">
    <source>
        <dbReference type="PROSITE" id="PS50850"/>
    </source>
</evidence>
<gene>
    <name evidence="10" type="primary">tetA</name>
    <name evidence="10" type="ORF">BBbe_09130</name>
</gene>
<feature type="transmembrane region" description="Helical" evidence="8">
    <location>
        <begin position="225"/>
        <end position="250"/>
    </location>
</feature>
<feature type="transmembrane region" description="Helical" evidence="8">
    <location>
        <begin position="56"/>
        <end position="76"/>
    </location>
</feature>
<dbReference type="SUPFAM" id="SSF103473">
    <property type="entry name" value="MFS general substrate transporter"/>
    <property type="match status" value="1"/>
</dbReference>
<dbReference type="PATRIC" id="fig|1094491.5.peg.987"/>
<feature type="transmembrane region" description="Helical" evidence="8">
    <location>
        <begin position="174"/>
        <end position="194"/>
    </location>
</feature>
<dbReference type="AlphaFoldDB" id="N6ULX7"/>
<dbReference type="InterPro" id="IPR005829">
    <property type="entry name" value="Sugar_transporter_CS"/>
</dbReference>
<feature type="transmembrane region" description="Helical" evidence="8">
    <location>
        <begin position="146"/>
        <end position="168"/>
    </location>
</feature>
<dbReference type="eggNOG" id="COG2814">
    <property type="taxonomic scope" value="Bacteria"/>
</dbReference>
<name>N6ULX7_9HYPH</name>
<accession>N6ULX7</accession>
<dbReference type="EMBL" id="AGWA01000007">
    <property type="protein sequence ID" value="ENN91218.1"/>
    <property type="molecule type" value="Genomic_DNA"/>
</dbReference>
<keyword evidence="4" id="KW-0813">Transport</keyword>
<feature type="transmembrane region" description="Helical" evidence="8">
    <location>
        <begin position="353"/>
        <end position="373"/>
    </location>
</feature>
<comment type="subcellular location">
    <subcellularLocation>
        <location evidence="2">Membrane</location>
        <topology evidence="2">Multi-pass membrane protein</topology>
    </subcellularLocation>
</comment>
<reference evidence="10 11" key="1">
    <citation type="journal article" date="2013" name="PLoS Genet.">
        <title>A gene transfer agent and a dynamic repertoire of secretion systems hold the keys to the explosive radiation of the emerging pathogen Bartonella.</title>
        <authorList>
            <person name="Guy L."/>
            <person name="Nystedt B."/>
            <person name="Toft C."/>
            <person name="Zaremba-Niedzwiedzka K."/>
            <person name="Berglund E.C."/>
            <person name="Granberg F."/>
            <person name="Naslund K."/>
            <person name="Eriksson A.S."/>
            <person name="Andersson S.G."/>
        </authorList>
    </citation>
    <scope>NUCLEOTIDE SEQUENCE [LARGE SCALE GENOMIC DNA]</scope>
    <source>
        <strain evidence="10 11">91-4</strain>
    </source>
</reference>
<keyword evidence="6 8" id="KW-1133">Transmembrane helix</keyword>
<keyword evidence="11" id="KW-1185">Reference proteome</keyword>
<feature type="domain" description="Major facilitator superfamily (MFS) profile" evidence="9">
    <location>
        <begin position="17"/>
        <end position="412"/>
    </location>
</feature>
<dbReference type="InterPro" id="IPR011701">
    <property type="entry name" value="MFS"/>
</dbReference>
<feature type="transmembrane region" description="Helical" evidence="8">
    <location>
        <begin position="113"/>
        <end position="134"/>
    </location>
</feature>
<feature type="transmembrane region" description="Helical" evidence="8">
    <location>
        <begin position="385"/>
        <end position="408"/>
    </location>
</feature>
<dbReference type="PANTHER" id="PTHR23504:SF15">
    <property type="entry name" value="MAJOR FACILITATOR SUPERFAMILY (MFS) PROFILE DOMAIN-CONTAINING PROTEIN"/>
    <property type="match status" value="1"/>
</dbReference>
<feature type="transmembrane region" description="Helical" evidence="8">
    <location>
        <begin position="88"/>
        <end position="107"/>
    </location>
</feature>
<dbReference type="PRINTS" id="PR01035">
    <property type="entry name" value="TCRTETA"/>
</dbReference>
<feature type="transmembrane region" description="Helical" evidence="8">
    <location>
        <begin position="17"/>
        <end position="36"/>
    </location>
</feature>
<dbReference type="Proteomes" id="UP000014038">
    <property type="component" value="Chromosome"/>
</dbReference>
<evidence type="ECO:0000256" key="2">
    <source>
        <dbReference type="ARBA" id="ARBA00004141"/>
    </source>
</evidence>
<evidence type="ECO:0000256" key="7">
    <source>
        <dbReference type="ARBA" id="ARBA00023136"/>
    </source>
</evidence>
<proteinExistence type="inferred from homology"/>
<evidence type="ECO:0000313" key="10">
    <source>
        <dbReference type="EMBL" id="ENN91218.1"/>
    </source>
</evidence>
<dbReference type="HOGENOM" id="CLU_001265_10_11_5"/>
<comment type="function">
    <text evidence="1">Resistance to tetracycline by an active tetracycline efflux. This is an energy-dependent process that decreases the accumulation of the antibiotic in whole cells. This protein functions as a metal-tetracycline/H(+) antiporter.</text>
</comment>
<keyword evidence="5 8" id="KW-0812">Transmembrane</keyword>
<dbReference type="PROSITE" id="PS50850">
    <property type="entry name" value="MFS"/>
    <property type="match status" value="1"/>
</dbReference>
<evidence type="ECO:0000256" key="3">
    <source>
        <dbReference type="ARBA" id="ARBA00007520"/>
    </source>
</evidence>
<evidence type="ECO:0000256" key="4">
    <source>
        <dbReference type="ARBA" id="ARBA00022448"/>
    </source>
</evidence>
<dbReference type="RefSeq" id="WP_010701428.1">
    <property type="nucleotide sequence ID" value="NZ_CM001844.1"/>
</dbReference>
<feature type="transmembrane region" description="Helical" evidence="8">
    <location>
        <begin position="291"/>
        <end position="309"/>
    </location>
</feature>
<dbReference type="Pfam" id="PF07690">
    <property type="entry name" value="MFS_1"/>
    <property type="match status" value="1"/>
</dbReference>
<dbReference type="OrthoDB" id="9764259at2"/>
<evidence type="ECO:0000256" key="8">
    <source>
        <dbReference type="SAM" id="Phobius"/>
    </source>
</evidence>
<organism evidence="10 11">
    <name type="scientific">Bartonella bovis 91-4</name>
    <dbReference type="NCBI Taxonomy" id="1094491"/>
    <lineage>
        <taxon>Bacteria</taxon>
        <taxon>Pseudomonadati</taxon>
        <taxon>Pseudomonadota</taxon>
        <taxon>Alphaproteobacteria</taxon>
        <taxon>Hyphomicrobiales</taxon>
        <taxon>Bartonellaceae</taxon>
        <taxon>Bartonella</taxon>
    </lineage>
</organism>
<dbReference type="CDD" id="cd17388">
    <property type="entry name" value="MFS_TetA"/>
    <property type="match status" value="1"/>
</dbReference>
<evidence type="ECO:0000256" key="5">
    <source>
        <dbReference type="ARBA" id="ARBA00022692"/>
    </source>
</evidence>
<protein>
    <submittedName>
        <fullName evidence="10">Tetracycline resistance protein</fullName>
    </submittedName>
</protein>
<comment type="caution">
    <text evidence="10">The sequence shown here is derived from an EMBL/GenBank/DDBJ whole genome shotgun (WGS) entry which is preliminary data.</text>
</comment>
<dbReference type="InterPro" id="IPR001958">
    <property type="entry name" value="Tet-R_TetA/multi-R_MdtG-like"/>
</dbReference>
<keyword evidence="7 8" id="KW-0472">Membrane</keyword>
<dbReference type="InterPro" id="IPR036259">
    <property type="entry name" value="MFS_trans_sf"/>
</dbReference>
<sequence>MQAVKDRKLDPKFIHRGLILVFITLLLDIIGIAIVSPVLPEYLRHLTGEDLSKVSINGGVLLVVYSAMQFLFAPLIGNLSDRYGRRPILLISIISFAIDNFICAIAWSYSMLFIGRLLSGISGASFATCSAYLADISDEKTRTRNFGMIGMAFGVGFIIGSLIGGFLGQFELRLPFYFAAACSFVNFVFAWFMLPETLAVGDRRCFDIKRANPLGAFLQLRQYPAVIWVLLAFFLYWLAEAVWPSVWAFIAKERYDWSTFSIGLSYSVFGVGQICVMVLILPYLSKRWSDWRMTMVGLLFALIAMLGYMFAAQGWMVYVVFVCTALEYLVHAPMRSIAAAQVPANAQGELQGAMTSITSLSLIIGPIFYTFLFEQFTHKGAVFHFSGAPFAGSFCVLFLAILVFAFWVRQSLKELPENILPRQFDKI</sequence>